<feature type="disulfide bond" evidence="1">
    <location>
        <begin position="540"/>
        <end position="557"/>
    </location>
</feature>
<feature type="chain" id="PRO_5008904943" evidence="2">
    <location>
        <begin position="20"/>
        <end position="2381"/>
    </location>
</feature>
<comment type="caution">
    <text evidence="4">The sequence shown here is derived from an EMBL/GenBank/DDBJ whole genome shotgun (WGS) entry which is preliminary data.</text>
</comment>
<feature type="disulfide bond" evidence="1">
    <location>
        <begin position="659"/>
        <end position="668"/>
    </location>
</feature>
<feature type="domain" description="EGF-like" evidence="3">
    <location>
        <begin position="82"/>
        <end position="124"/>
    </location>
</feature>
<proteinExistence type="predicted"/>
<gene>
    <name evidence="4" type="ORF">Ocin01_07116</name>
</gene>
<feature type="domain" description="EGF-like" evidence="3">
    <location>
        <begin position="1267"/>
        <end position="1307"/>
    </location>
</feature>
<comment type="caution">
    <text evidence="1">Lacks conserved residue(s) required for the propagation of feature annotation.</text>
</comment>
<feature type="domain" description="EGF-like" evidence="3">
    <location>
        <begin position="1069"/>
        <end position="1111"/>
    </location>
</feature>
<feature type="disulfide bond" evidence="1">
    <location>
        <begin position="160"/>
        <end position="169"/>
    </location>
</feature>
<feature type="disulfide bond" evidence="1">
    <location>
        <begin position="1130"/>
        <end position="1147"/>
    </location>
</feature>
<keyword evidence="1" id="KW-1015">Disulfide bond</keyword>
<feature type="disulfide bond" evidence="1">
    <location>
        <begin position="806"/>
        <end position="815"/>
    </location>
</feature>
<feature type="domain" description="EGF-like" evidence="3">
    <location>
        <begin position="1210"/>
        <end position="1250"/>
    </location>
</feature>
<accession>A0A1D2N2R8</accession>
<feature type="disulfide bond" evidence="1">
    <location>
        <begin position="559"/>
        <end position="568"/>
    </location>
</feature>
<dbReference type="InterPro" id="IPR000742">
    <property type="entry name" value="EGF"/>
</dbReference>
<feature type="domain" description="EGF-like" evidence="3">
    <location>
        <begin position="1122"/>
        <end position="1159"/>
    </location>
</feature>
<keyword evidence="2" id="KW-0732">Signal</keyword>
<feature type="disulfide bond" evidence="1">
    <location>
        <begin position="372"/>
        <end position="381"/>
    </location>
</feature>
<feature type="domain" description="EGF-like" evidence="3">
    <location>
        <begin position="923"/>
        <end position="965"/>
    </location>
</feature>
<evidence type="ECO:0000256" key="2">
    <source>
        <dbReference type="SAM" id="SignalP"/>
    </source>
</evidence>
<feature type="domain" description="EGF-like" evidence="3">
    <location>
        <begin position="681"/>
        <end position="721"/>
    </location>
</feature>
<dbReference type="Gene3D" id="2.10.25.10">
    <property type="entry name" value="Laminin"/>
    <property type="match status" value="9"/>
</dbReference>
<feature type="domain" description="EGF-like" evidence="3">
    <location>
        <begin position="737"/>
        <end position="775"/>
    </location>
</feature>
<sequence>MRELSSLLLLLAFGVACLADPWCVPGWNATCNNRGTCNPTSNTCECNKIPFRCKNETRSRNAFDFNNRCATLIHGCFYELTPGGDVSQHLCNNRGCCKSESKVGESGVGYKCLCFPGYTGKDCEKKDPCYLSGESKILQRNCSNQGTCQPSDDNSTVCSCNFGHWGSECEFTDLCKVDENQKPREVGEPCAFDEECRNQSTIVDNKPMDTFTCSFNELMARDSLQDIVDLDPRQDNVDLDPRKVNVDPDPRHPCWEKFHPAMPPRWRNCSNHGLCERTPPSSSNRYEYTCRCRDGYFSNDCKYTDLCKIDDTGKLRASGQPYKKFNQPECHHNQVGSCCEFINPCTVTPCQHNGTCNFTQSGTDAPVQTCVCSSGYTGDLCESRNLCTVLDTFGGVNRKPRDCNKRGNCSLTKDGMDFVCACKHGFFGKECDFANLCIVDEKDEPRPPNLPCVGFGACRNHSSGFPWWPNDDYNCTYPDPCLTTPCQNGADCSSTQPDPHKPPIQICVCQLGFIGTRCEDLSKCYIRPNPSLFVTVNRECNQRGNCETTEGNKDYFCNCASGYWGKDCNFTNLCIREPGNGTKPLRPMNLPCHGGTCKNTSAVENGVINDTFNCSCPPELLGEFCQFPNPCTPTPCQNGGSCKINQTDPNTPPTRNCVCKDGYNGINCQVTNPCYVPAPSGGDNNLIPRDCNKRGECSVLPDGSGFNCTCASNGYWGKECEFIDLCKVDMNGTARPPGQPCNTGTCHNTSIIVDGNVEDTFKCNCPKESLGEFCQFPNPCYTMPCLNGATCILNETVAPPIRTCQCEKGYIDDNCGVVNPCYMEAHNTSDLIPRDCNKRGECIITGKLPDVSYSCNCTTGYWYRDCAYIDLCKIDENGAPRPPNQPCYGDICRNHSYGSVFLPTTNSFTCECYCNRTGEFCQYPNPCRPNPCKNGGNCTFSQTDPNKPPIRNCTCKDGYVGSSCEIINPCYVPTETGSMVPRDCNGRGECMVTENGTSFECKCSNGYFGKQCNFTNLCKVNGSGTARPPNQPCNGGVCRNNSFVEDGKVNNTFTCSSCPNGRLGRRCEFINPCTGMPCKNGGTCKTNHTDIDKPPTKNCTCPDAYIGENCHIVSPCFYPSPSGELVKHKCNGRGECNVTEHQNGYKCVCKFGYWGKECEFIDLCKIDADGNMRAPDKPCNGGTCKNQSCWLQSRPELAPVLMGFGDRCEQINPCYFNATYCKNSATCVREGNYTFSCNCTKPYFQGVRCEDVNLCKAPPECEIFNGGMKYCNPCKNGGKCESNFTDPTNVIYKCNCSESDYGGDFCDYMKGKLIIIPEDYEGLPTSKHVDRFTATSGYPHNYYIIALVLGEGPTVDFFTGDGFSFRLQKSAFQPVDRKILALSGIISPDAQYFAFRYTYGSCPGFCKMSGILKNFATISSVAETLIDIALPPGLLCVPNTGLRNVGHVVNDAPEYKRTSRFVVEANLKFECYEENWLNPKLDPGVRLSFKWTLYRLSTFFPTPSAWNDMHIEMLTATNEKYLVFEPHVLLEGFYWVECRAIVKIGQQEYGNSQLSFFRIVINPPRIELKESTTRYVDGDQEIIIDASESVDDSFPEHTPHLDYIWTCETPCDEGPWEGPVLQIPAKTFQAEEIIKIRLKVSSNHARTFATEVITLHIGSGTKMAVQCVRNCDYFNPGDEVLFECVYEINGVRQPAKDIALAWLPPKELIPEFNVDDDPYVTSVMLPIVNDPSPRAIICSAENGVVSAKMEFRINMPPMLPPGGSCFITPFANPRERGVYLVTRFKIECNTKFIDPHMPLRYSFYAQSEDKELSGLLGDRILLNYDTNPKTEDVFLPLGNWNRNPFASWRMKIILKVTDNLGLSTELSGYTFVEPPDTTLFTYPKLFENLIFGEKSLMRRRFLTGDNQGVLQLQTVAVYGVHRPAIMNSLTIEEQHKFLSSMEHTLIRSPFHSLKLMEQKITAAHFIDHIEERPEPEVLTEVSQILFESASQVLEYTKQREEVTSPKQIEELARAAADSASRLLKASYKLGSASTTVQSNFQMVNKRDVFDHHTDDEVGRDYFFEVHDIEDDFAEEGFDEISETVVNADVMKYAKVSHHTLLAFERAMDAALEHRGYQTEFDMSTDEVGLHARILPEVISDQILDAKSKGTKTEIVIPEELHDIFKERVKNDLELQITEVVQNPFYDDSSADPHTPVVNLVLKDSESHVPVLLENLPYPLNITLPIKPPSANALNGARTAHEVDILPVANINEDTELLIFKLDLPYDTTVDIEIDETSSSTMIFKIIVLRDHRPTLTAMCSYPLLEVVSLRPRTYLASFSTETLELNETPTESYLDYYVGIFVLDPNNIGSKQRFRILFTRNACLHRDEDRKFWSEEGCIVD</sequence>
<dbReference type="PROSITE" id="PS51257">
    <property type="entry name" value="PROKAR_LIPOPROTEIN"/>
    <property type="match status" value="1"/>
</dbReference>
<keyword evidence="5" id="KW-1185">Reference proteome</keyword>
<reference evidence="4 5" key="1">
    <citation type="journal article" date="2016" name="Genome Biol. Evol.">
        <title>Gene Family Evolution Reflects Adaptation to Soil Environmental Stressors in the Genome of the Collembolan Orchesella cincta.</title>
        <authorList>
            <person name="Faddeeva-Vakhrusheva A."/>
            <person name="Derks M.F."/>
            <person name="Anvar S.Y."/>
            <person name="Agamennone V."/>
            <person name="Suring W."/>
            <person name="Smit S."/>
            <person name="van Straalen N.M."/>
            <person name="Roelofs D."/>
        </authorList>
    </citation>
    <scope>NUCLEOTIDE SEQUENCE [LARGE SCALE GENOMIC DNA]</scope>
    <source>
        <tissue evidence="4">Mixed pool</tissue>
    </source>
</reference>
<feature type="disulfide bond" evidence="1">
    <location>
        <begin position="403"/>
        <end position="420"/>
    </location>
</feature>
<dbReference type="PANTHER" id="PTHR24033:SF218">
    <property type="entry name" value="EGF-LIKE DOMAIN-CONTAINING PROTEIN"/>
    <property type="match status" value="1"/>
</dbReference>
<feature type="disulfide bond" evidence="1">
    <location>
        <begin position="765"/>
        <end position="774"/>
    </location>
</feature>
<evidence type="ECO:0000313" key="4">
    <source>
        <dbReference type="EMBL" id="ODM99559.1"/>
    </source>
</evidence>
<keyword evidence="1" id="KW-0245">EGF-like domain</keyword>
<feature type="domain" description="EGF-like" evidence="3">
    <location>
        <begin position="341"/>
        <end position="382"/>
    </location>
</feature>
<feature type="disulfide bond" evidence="1">
    <location>
        <begin position="1101"/>
        <end position="1110"/>
    </location>
</feature>
<feature type="domain" description="EGF-like" evidence="3">
    <location>
        <begin position="531"/>
        <end position="569"/>
    </location>
</feature>
<feature type="domain" description="EGF-like" evidence="3">
    <location>
        <begin position="477"/>
        <end position="519"/>
    </location>
</feature>
<organism evidence="4 5">
    <name type="scientific">Orchesella cincta</name>
    <name type="common">Springtail</name>
    <name type="synonym">Podura cincta</name>
    <dbReference type="NCBI Taxonomy" id="48709"/>
    <lineage>
        <taxon>Eukaryota</taxon>
        <taxon>Metazoa</taxon>
        <taxon>Ecdysozoa</taxon>
        <taxon>Arthropoda</taxon>
        <taxon>Hexapoda</taxon>
        <taxon>Collembola</taxon>
        <taxon>Entomobryomorpha</taxon>
        <taxon>Entomobryoidea</taxon>
        <taxon>Orchesellidae</taxon>
        <taxon>Orchesellinae</taxon>
        <taxon>Orchesella</taxon>
    </lineage>
</organism>
<dbReference type="STRING" id="48709.A0A1D2N2R8"/>
<feature type="disulfide bond" evidence="1">
    <location>
        <begin position="746"/>
        <end position="763"/>
    </location>
</feature>
<feature type="domain" description="EGF-like" evidence="3">
    <location>
        <begin position="394"/>
        <end position="432"/>
    </location>
</feature>
<feature type="disulfide bond" evidence="1">
    <location>
        <begin position="422"/>
        <end position="431"/>
    </location>
</feature>
<feature type="domain" description="EGF-like" evidence="3">
    <location>
        <begin position="976"/>
        <end position="1013"/>
    </location>
</feature>
<dbReference type="InterPro" id="IPR051830">
    <property type="entry name" value="NOTCH_homolog"/>
</dbReference>
<dbReference type="SUPFAM" id="SSF57196">
    <property type="entry name" value="EGF/Laminin"/>
    <property type="match status" value="6"/>
</dbReference>
<evidence type="ECO:0000313" key="5">
    <source>
        <dbReference type="Proteomes" id="UP000094527"/>
    </source>
</evidence>
<feature type="non-terminal residue" evidence="4">
    <location>
        <position position="2381"/>
    </location>
</feature>
<feature type="disulfide bond" evidence="1">
    <location>
        <begin position="955"/>
        <end position="964"/>
    </location>
</feature>
<feature type="domain" description="EGF-like" evidence="3">
    <location>
        <begin position="588"/>
        <end position="626"/>
    </location>
</feature>
<feature type="domain" description="EGF-like" evidence="3">
    <location>
        <begin position="776"/>
        <end position="816"/>
    </location>
</feature>
<evidence type="ECO:0000256" key="1">
    <source>
        <dbReference type="PROSITE-ProRule" id="PRU00076"/>
    </source>
</evidence>
<dbReference type="PANTHER" id="PTHR24033">
    <property type="entry name" value="EGF-LIKE DOMAIN-CONTAINING PROTEIN"/>
    <property type="match status" value="1"/>
</dbReference>
<name>A0A1D2N2R8_ORCCI</name>
<feature type="disulfide bond" evidence="1">
    <location>
        <begin position="984"/>
        <end position="1001"/>
    </location>
</feature>
<feature type="disulfide bond" evidence="1">
    <location>
        <begin position="691"/>
        <end position="708"/>
    </location>
</feature>
<feature type="disulfide bond" evidence="1">
    <location>
        <begin position="597"/>
        <end position="614"/>
    </location>
</feature>
<feature type="domain" description="EGF-like" evidence="3">
    <location>
        <begin position="627"/>
        <end position="669"/>
    </location>
</feature>
<feature type="domain" description="EGF-like" evidence="3">
    <location>
        <begin position="125"/>
        <end position="170"/>
    </location>
</feature>
<protein>
    <submittedName>
        <fullName evidence="4">Neurogenic locus notch protein 1</fullName>
    </submittedName>
</protein>
<feature type="disulfide bond" evidence="1">
    <location>
        <begin position="509"/>
        <end position="518"/>
    </location>
</feature>
<feature type="disulfide bond" evidence="1">
    <location>
        <begin position="114"/>
        <end position="123"/>
    </location>
</feature>
<dbReference type="InterPro" id="IPR002859">
    <property type="entry name" value="PKD/REJ-like"/>
</dbReference>
<feature type="disulfide bond" evidence="1">
    <location>
        <begin position="1149"/>
        <end position="1158"/>
    </location>
</feature>
<feature type="signal peptide" evidence="2">
    <location>
        <begin position="1"/>
        <end position="19"/>
    </location>
</feature>
<feature type="disulfide bond" evidence="1">
    <location>
        <begin position="616"/>
        <end position="625"/>
    </location>
</feature>
<dbReference type="OMA" id="DGENPCC"/>
<dbReference type="SMART" id="SM00181">
    <property type="entry name" value="EGF"/>
    <property type="match status" value="21"/>
</dbReference>
<dbReference type="Proteomes" id="UP000094527">
    <property type="component" value="Unassembled WGS sequence"/>
</dbReference>
<dbReference type="Pfam" id="PF02010">
    <property type="entry name" value="REJ"/>
    <property type="match status" value="1"/>
</dbReference>
<evidence type="ECO:0000259" key="3">
    <source>
        <dbReference type="PROSITE" id="PS50026"/>
    </source>
</evidence>
<dbReference type="PROSITE" id="PS50026">
    <property type="entry name" value="EGF_3"/>
    <property type="match status" value="17"/>
</dbReference>
<dbReference type="OrthoDB" id="283575at2759"/>
<dbReference type="PROSITE" id="PS00022">
    <property type="entry name" value="EGF_1"/>
    <property type="match status" value="13"/>
</dbReference>
<feature type="disulfide bond" evidence="1">
    <location>
        <begin position="1003"/>
        <end position="1012"/>
    </location>
</feature>
<dbReference type="EMBL" id="LJIJ01000271">
    <property type="protein sequence ID" value="ODM99559.1"/>
    <property type="molecule type" value="Genomic_DNA"/>
</dbReference>
<dbReference type="PROSITE" id="PS01186">
    <property type="entry name" value="EGF_2"/>
    <property type="match status" value="13"/>
</dbReference>